<feature type="region of interest" description="Disordered" evidence="32">
    <location>
        <begin position="1865"/>
        <end position="1898"/>
    </location>
</feature>
<dbReference type="EMBL" id="LNZH02000216">
    <property type="protein sequence ID" value="OCB84128.1"/>
    <property type="molecule type" value="Genomic_DNA"/>
</dbReference>
<dbReference type="CDD" id="cd18808">
    <property type="entry name" value="SF1_C_Upf1"/>
    <property type="match status" value="1"/>
</dbReference>
<evidence type="ECO:0000259" key="36">
    <source>
        <dbReference type="Pfam" id="PF13087"/>
    </source>
</evidence>
<evidence type="ECO:0000256" key="20">
    <source>
        <dbReference type="ARBA" id="ARBA00022898"/>
    </source>
</evidence>
<keyword evidence="22" id="KW-0411">Iron-sulfur</keyword>
<dbReference type="InterPro" id="IPR023026">
    <property type="entry name" value="Trp_synth_beta/beta-like"/>
</dbReference>
<dbReference type="InterPro" id="IPR041679">
    <property type="entry name" value="DNA2/NAM7-like_C"/>
</dbReference>
<evidence type="ECO:0000256" key="32">
    <source>
        <dbReference type="SAM" id="MobiDB-lite"/>
    </source>
</evidence>
<dbReference type="FunFam" id="3.40.50.1100:FF:000001">
    <property type="entry name" value="Tryptophan synthase beta chain"/>
    <property type="match status" value="1"/>
</dbReference>
<keyword evidence="17" id="KW-0347">Helicase</keyword>
<dbReference type="InterPro" id="IPR036052">
    <property type="entry name" value="TrpB-like_PALP_sf"/>
</dbReference>
<dbReference type="GO" id="GO:0016787">
    <property type="term" value="F:hydrolase activity"/>
    <property type="evidence" value="ECO:0007669"/>
    <property type="project" value="UniProtKB-KW"/>
</dbReference>
<keyword evidence="10" id="KW-0235">DNA replication</keyword>
<dbReference type="FunFam" id="3.40.50.300:FF:000789">
    <property type="entry name" value="DNA replication ATP-dependent helicase/nuclease DNA2"/>
    <property type="match status" value="1"/>
</dbReference>
<comment type="catalytic activity">
    <reaction evidence="30 31">
        <text>(1S,2R)-1-C-(indol-3-yl)glycerol 3-phosphate + L-serine = D-glyceraldehyde 3-phosphate + L-tryptophan + H2O</text>
        <dbReference type="Rhea" id="RHEA:10532"/>
        <dbReference type="ChEBI" id="CHEBI:15377"/>
        <dbReference type="ChEBI" id="CHEBI:33384"/>
        <dbReference type="ChEBI" id="CHEBI:57912"/>
        <dbReference type="ChEBI" id="CHEBI:58866"/>
        <dbReference type="ChEBI" id="CHEBI:59776"/>
        <dbReference type="EC" id="4.2.1.20"/>
    </reaction>
</comment>
<dbReference type="EC" id="4.2.1.20" evidence="31"/>
<keyword evidence="9 31" id="KW-0028">Amino-acid biosynthesis</keyword>
<evidence type="ECO:0000259" key="33">
    <source>
        <dbReference type="Pfam" id="PF00291"/>
    </source>
</evidence>
<evidence type="ECO:0000256" key="19">
    <source>
        <dbReference type="ARBA" id="ARBA00022840"/>
    </source>
</evidence>
<dbReference type="NCBIfam" id="TIGR00262">
    <property type="entry name" value="trpA"/>
    <property type="match status" value="1"/>
</dbReference>
<dbReference type="InterPro" id="IPR013785">
    <property type="entry name" value="Aldolase_TIM"/>
</dbReference>
<keyword evidence="27" id="KW-0539">Nucleus</keyword>
<dbReference type="PROSITE" id="PS00168">
    <property type="entry name" value="TRP_SYNTHASE_BETA"/>
    <property type="match status" value="1"/>
</dbReference>
<proteinExistence type="inferred from homology"/>
<dbReference type="CDD" id="cd18041">
    <property type="entry name" value="DEXXQc_DNA2"/>
    <property type="match status" value="1"/>
</dbReference>
<dbReference type="InterPro" id="IPR011060">
    <property type="entry name" value="RibuloseP-bd_barrel"/>
</dbReference>
<dbReference type="GO" id="GO:0004834">
    <property type="term" value="F:tryptophan synthase activity"/>
    <property type="evidence" value="ECO:0007669"/>
    <property type="project" value="UniProtKB-EC"/>
</dbReference>
<dbReference type="Proteomes" id="UP000757232">
    <property type="component" value="Unassembled WGS sequence"/>
</dbReference>
<evidence type="ECO:0000256" key="22">
    <source>
        <dbReference type="ARBA" id="ARBA00023014"/>
    </source>
</evidence>
<dbReference type="Gene3D" id="3.90.320.10">
    <property type="match status" value="1"/>
</dbReference>
<dbReference type="GO" id="GO:0005737">
    <property type="term" value="C:cytoplasm"/>
    <property type="evidence" value="ECO:0007669"/>
    <property type="project" value="TreeGrafter"/>
</dbReference>
<comment type="similarity">
    <text evidence="5">In the C-terminal section; belongs to the TrpB family.</text>
</comment>
<dbReference type="FunFam" id="3.40.50.1100:FF:000004">
    <property type="entry name" value="Tryptophan synthase beta chain"/>
    <property type="match status" value="1"/>
</dbReference>
<feature type="region of interest" description="Disordered" evidence="32">
    <location>
        <begin position="769"/>
        <end position="790"/>
    </location>
</feature>
<keyword evidence="26 31" id="KW-0456">Lyase</keyword>
<keyword evidence="15" id="KW-0227">DNA damage</keyword>
<feature type="domain" description="DNA2/NAM7 helicase-like C-terminal" evidence="36">
    <location>
        <begin position="1614"/>
        <end position="1822"/>
    </location>
</feature>
<dbReference type="GO" id="GO:0004519">
    <property type="term" value="F:endonuclease activity"/>
    <property type="evidence" value="ECO:0007669"/>
    <property type="project" value="UniProtKB-KW"/>
</dbReference>
<dbReference type="InterPro" id="IPR002028">
    <property type="entry name" value="Trp_synthase_suA"/>
</dbReference>
<keyword evidence="11" id="KW-0540">Nuclease</keyword>
<evidence type="ECO:0000256" key="31">
    <source>
        <dbReference type="RuleBase" id="RU003663"/>
    </source>
</evidence>
<sequence>MADALRNVFEKSKAEDRPALVTFVTAGYPTKDNTVPILLAMEEGGADIIELGVPFTDPIADGPTIQETNTVALKNNVGYIDCLNYVREARQKGLKAPILLMGYYNPMIAYGEERAIEDAKAVGANGFIMVDLPPEEAVEFRRKCANASLSYVPLIAPSTTLPRIKLLSSIADSFIYVVSKMGTTGSSAEVAMNVELPNILARVRQYATVPLAVGFGVATRQHFETVANAGADGIVIGSRVVSVIKGAQSGKVADAVRDYCAEITRTRQKDSPLQSNGHVVGHVTQPIVNEAQDGPAVSNSASEPVVLPARFGEFGGQYVPEALVDCLVELEAAHKSAMTDPEFWAEFKSLYGYMNRPSTLYYSDRLTEYAGGAKIWLKREDLNHTGSHKINNAIGQILLAKRLGKKRIIAETGAGQHGVATATVCARFGMECVVFMGSEDVRRQALNVFRMRMLGATVIPVNSGSCTLKDAVNEALRDWVTNLSTTHYLVGSAIGPHPFPTLVRDFQRVIGAEVKEQLKEARGKLPDAVVACVGGGSNAIGSFYDFIQDKNVRLIGVEGGGEGINGNRHSATLAKGVPGVLHGVRTYVLQTKEGQITETHSISAGLDYPAVGPEHAWLKDSGRAEYIVATDEEALRGFRLITQLEGIIPALESSHAVWAGIQLAKTLPKDNDIVICLSGRGDKDVEQISQLLPGKWADILDWHVYDTLCFSGLAMRGKPSAQDENAFMEDLLLGIDSSFFDTALSPDPTPKKRKRTFRELPESQITSKQSTIDFGAARTPTKKKSRPSDTLGEADLVTLFEGAENWDWDDALSPVRKRPISNVSLAPLGEEETYIRCVVESVEQCGSTKTLHVYAEDKSSRKTIVLLDDWVETAVNTGKIILPHNMLVQHPDILVTATSIANALHCPRRSLLSLMVHSSSDKTPSLIWGSMLHEIMQRCLSTQRWDVPSIESFIDESIQKNLMELVQIDVGVDEAKIEISKRAGGLKFFGERFLGETPKPNATLSNTRDIRGATARLAITRLLDVEEEIWSPKLGLKGKVDASLQVRIDEFAEPDRANHRSRESTPCTTVANMPLEIKTGRAVPSMEHRAQTMLYSVLMDERHGSKLAESAFDSSLTITKGGLLFYTQSEEIIRVPVGRNELRGLIITRNELANNLTRRLRMKTGSAPDNRQKGDASSFLPPTINQDRACSRCYVADVCMLYRKAIEEVQDTNSPIADLYELKTSHLSKEQIEFFKHWESLIALEEQDMTKFRKELWTLNADEREKMGRCLANMVLDTTFVDQNVNVVKQIHRYTYRFVRQRRSYEADSNPQNLLHGHIALGDPVIISVSGDPRLFALARGFVLELSPKHIVVGVDHSLSLDHVRTGGFLHGSGCEPMFRIDKDELMGGMGRVRDNLAQLFYATGSRRLLQSVVDLKPPEFDADADIPIRCGSIPLNGEQIRAVEHVLQARDYALILGMPGTGKTTTVAHMIRMMVEMGRTVLLTSYTHSAVDTILLKLKNLASFKILRLGNKDKVHPDVREFTLGVQEHAATVEQLEKQLLSPPVVAATALSTDHALFSRRRFDYCIVDEASQITLPTCIGPLRFAEKFVLVGDHFQLPPLVKSKEARKGGFDVSLFRRLSDAHPHSVVDLTYQYRMNEDIMLLSNKLIYSGRLKCSSSEVSKRSLHIPNVRRNDCHCGKEGSMCWLNRIMNESCKAIFVDTDDVPAFDSRVGDLIQNEKEAAFVQQLTLALLRGRVREDQIGIISLYRQQIKLLSNLLQEHKGIEILTADRSQGRDKDCIIISLVRANKDNQIGDLLKDWRRINVAFTRAQAKLVIFGSRRTLKASPLLSDFFEFMEERGWVLTLPTGADTMHSEVEAEVVLKQTSGSKPPSAKMPPPQEKQGHPKKVKQASVTAGVLRSRPILRDILNDTK</sequence>
<evidence type="ECO:0000313" key="37">
    <source>
        <dbReference type="EMBL" id="OCB84128.1"/>
    </source>
</evidence>
<dbReference type="HAMAP" id="MF_00131">
    <property type="entry name" value="Trp_synth_alpha"/>
    <property type="match status" value="1"/>
</dbReference>
<evidence type="ECO:0000256" key="2">
    <source>
        <dbReference type="ARBA" id="ARBA00001966"/>
    </source>
</evidence>
<dbReference type="InterPro" id="IPR006653">
    <property type="entry name" value="Trp_synth_b_CS"/>
</dbReference>
<evidence type="ECO:0000256" key="11">
    <source>
        <dbReference type="ARBA" id="ARBA00022722"/>
    </source>
</evidence>
<dbReference type="Gene3D" id="3.40.50.300">
    <property type="entry name" value="P-loop containing nucleotide triphosphate hydrolases"/>
    <property type="match status" value="2"/>
</dbReference>
<dbReference type="CDD" id="cd06446">
    <property type="entry name" value="Trp-synth_B"/>
    <property type="match status" value="1"/>
</dbReference>
<gene>
    <name evidence="37" type="ORF">A7U60_g8802</name>
</gene>
<dbReference type="PROSITE" id="PS00167">
    <property type="entry name" value="TRP_SYNTHASE_ALPHA"/>
    <property type="match status" value="1"/>
</dbReference>
<keyword evidence="18 31" id="KW-0822">Tryptophan biosynthesis</keyword>
<dbReference type="OrthoDB" id="10050244at2759"/>
<dbReference type="Pfam" id="PF00290">
    <property type="entry name" value="Trp_syntA"/>
    <property type="match status" value="1"/>
</dbReference>
<feature type="domain" description="DNA2/NAM7 helicase helicase" evidence="35">
    <location>
        <begin position="1436"/>
        <end position="1527"/>
    </location>
</feature>
<evidence type="ECO:0000259" key="34">
    <source>
        <dbReference type="Pfam" id="PF08696"/>
    </source>
</evidence>
<dbReference type="InterPro" id="IPR027417">
    <property type="entry name" value="P-loop_NTPase"/>
</dbReference>
<evidence type="ECO:0000256" key="1">
    <source>
        <dbReference type="ARBA" id="ARBA00001933"/>
    </source>
</evidence>
<dbReference type="SUPFAM" id="SSF53686">
    <property type="entry name" value="Tryptophan synthase beta subunit-like PLP-dependent enzymes"/>
    <property type="match status" value="1"/>
</dbReference>
<keyword evidence="38" id="KW-1185">Reference proteome</keyword>
<feature type="domain" description="DNA replication factor Dna2 N-terminal" evidence="34">
    <location>
        <begin position="856"/>
        <end position="1046"/>
    </location>
</feature>
<dbReference type="InterPro" id="IPR014808">
    <property type="entry name" value="DNA_replication_fac_Dna2_N"/>
</dbReference>
<dbReference type="FunFam" id="3.20.20.70:FF:000151">
    <property type="entry name" value="Tryptophan synthase"/>
    <property type="match status" value="1"/>
</dbReference>
<name>A0A9Q5HQI7_SANBA</name>
<evidence type="ECO:0000256" key="5">
    <source>
        <dbReference type="ARBA" id="ARBA00005761"/>
    </source>
</evidence>
<evidence type="ECO:0000256" key="10">
    <source>
        <dbReference type="ARBA" id="ARBA00022705"/>
    </source>
</evidence>
<dbReference type="InterPro" id="IPR006654">
    <property type="entry name" value="Trp_synth_beta"/>
</dbReference>
<evidence type="ECO:0000256" key="13">
    <source>
        <dbReference type="ARBA" id="ARBA00022741"/>
    </source>
</evidence>
<evidence type="ECO:0000256" key="7">
    <source>
        <dbReference type="ARBA" id="ARBA00007913"/>
    </source>
</evidence>
<evidence type="ECO:0000256" key="15">
    <source>
        <dbReference type="ARBA" id="ARBA00022763"/>
    </source>
</evidence>
<dbReference type="InterPro" id="IPR047187">
    <property type="entry name" value="SF1_C_Upf1"/>
</dbReference>
<feature type="region of interest" description="Disordered" evidence="32">
    <location>
        <begin position="743"/>
        <end position="762"/>
    </location>
</feature>
<dbReference type="HAMAP" id="MF_00133">
    <property type="entry name" value="Trp_synth_beta"/>
    <property type="match status" value="1"/>
</dbReference>
<keyword evidence="14" id="KW-0255">Endonuclease</keyword>
<dbReference type="Gene3D" id="3.20.20.70">
    <property type="entry name" value="Aldolase class I"/>
    <property type="match status" value="1"/>
</dbReference>
<dbReference type="GO" id="GO:0005634">
    <property type="term" value="C:nucleus"/>
    <property type="evidence" value="ECO:0007669"/>
    <property type="project" value="UniProtKB-SubCell"/>
</dbReference>
<comment type="pathway">
    <text evidence="4 31">Amino-acid biosynthesis; L-tryptophan biosynthesis; L-tryptophan from chorismate: step 5/5.</text>
</comment>
<evidence type="ECO:0000256" key="9">
    <source>
        <dbReference type="ARBA" id="ARBA00022605"/>
    </source>
</evidence>
<dbReference type="SUPFAM" id="SSF51366">
    <property type="entry name" value="Ribulose-phoshate binding barrel"/>
    <property type="match status" value="1"/>
</dbReference>
<evidence type="ECO:0000259" key="35">
    <source>
        <dbReference type="Pfam" id="PF13086"/>
    </source>
</evidence>
<evidence type="ECO:0000256" key="26">
    <source>
        <dbReference type="ARBA" id="ARBA00023239"/>
    </source>
</evidence>
<organism evidence="37 38">
    <name type="scientific">Sanghuangporus baumii</name>
    <name type="common">Phellinus baumii</name>
    <dbReference type="NCBI Taxonomy" id="108892"/>
    <lineage>
        <taxon>Eukaryota</taxon>
        <taxon>Fungi</taxon>
        <taxon>Dikarya</taxon>
        <taxon>Basidiomycota</taxon>
        <taxon>Agaricomycotina</taxon>
        <taxon>Agaricomycetes</taxon>
        <taxon>Hymenochaetales</taxon>
        <taxon>Hymenochaetaceae</taxon>
        <taxon>Sanghuangporus</taxon>
    </lineage>
</organism>
<dbReference type="Pfam" id="PF13087">
    <property type="entry name" value="AAA_12"/>
    <property type="match status" value="1"/>
</dbReference>
<dbReference type="GO" id="GO:0003677">
    <property type="term" value="F:DNA binding"/>
    <property type="evidence" value="ECO:0007669"/>
    <property type="project" value="UniProtKB-KW"/>
</dbReference>
<dbReference type="GO" id="GO:0006281">
    <property type="term" value="P:DNA repair"/>
    <property type="evidence" value="ECO:0007669"/>
    <property type="project" value="UniProtKB-KW"/>
</dbReference>
<protein>
    <recommendedName>
        <fullName evidence="31">Tryptophan synthase</fullName>
        <ecNumber evidence="31">4.2.1.20</ecNumber>
    </recommendedName>
</protein>
<comment type="cofactor">
    <cofactor evidence="1 31">
        <name>pyridoxal 5'-phosphate</name>
        <dbReference type="ChEBI" id="CHEBI:597326"/>
    </cofactor>
</comment>
<dbReference type="Pfam" id="PF13086">
    <property type="entry name" value="AAA_11"/>
    <property type="match status" value="2"/>
</dbReference>
<comment type="similarity">
    <text evidence="7">Belongs to the DNA2/NAM7 helicase family.</text>
</comment>
<dbReference type="CDD" id="cd04724">
    <property type="entry name" value="Tryptophan_synthase_alpha"/>
    <property type="match status" value="1"/>
</dbReference>
<keyword evidence="8" id="KW-0004">4Fe-4S</keyword>
<evidence type="ECO:0000313" key="38">
    <source>
        <dbReference type="Proteomes" id="UP000757232"/>
    </source>
</evidence>
<accession>A0A9Q5HQI7</accession>
<dbReference type="CDD" id="cd22318">
    <property type="entry name" value="DNA2_N-like"/>
    <property type="match status" value="1"/>
</dbReference>
<feature type="domain" description="Tryptophan synthase beta chain-like PALP" evidence="33">
    <location>
        <begin position="356"/>
        <end position="679"/>
    </location>
</feature>
<evidence type="ECO:0000256" key="28">
    <source>
        <dbReference type="ARBA" id="ARBA00023268"/>
    </source>
</evidence>
<evidence type="ECO:0000256" key="27">
    <source>
        <dbReference type="ARBA" id="ARBA00023242"/>
    </source>
</evidence>
<dbReference type="InterPro" id="IPR001926">
    <property type="entry name" value="TrpB-like_PALP"/>
</dbReference>
<evidence type="ECO:0000256" key="21">
    <source>
        <dbReference type="ARBA" id="ARBA00023004"/>
    </source>
</evidence>
<evidence type="ECO:0000256" key="3">
    <source>
        <dbReference type="ARBA" id="ARBA00004123"/>
    </source>
</evidence>
<keyword evidence="25" id="KW-0234">DNA repair</keyword>
<comment type="caution">
    <text evidence="37">The sequence shown here is derived from an EMBL/GenBank/DDBJ whole genome shotgun (WGS) entry which is preliminary data.</text>
</comment>
<dbReference type="PANTHER" id="PTHR48077">
    <property type="entry name" value="TRYPTOPHAN SYNTHASE-RELATED"/>
    <property type="match status" value="1"/>
</dbReference>
<dbReference type="InterPro" id="IPR026851">
    <property type="entry name" value="Dna2/JHS1_DEXXQ-box"/>
</dbReference>
<comment type="similarity">
    <text evidence="6">In the N-terminal section; belongs to the TrpA family.</text>
</comment>
<dbReference type="Pfam" id="PF08696">
    <property type="entry name" value="Dna2"/>
    <property type="match status" value="1"/>
</dbReference>
<dbReference type="GO" id="GO:0006260">
    <property type="term" value="P:DNA replication"/>
    <property type="evidence" value="ECO:0007669"/>
    <property type="project" value="UniProtKB-KW"/>
</dbReference>
<keyword evidence="24 31" id="KW-0057">Aromatic amino acid biosynthesis</keyword>
<dbReference type="GO" id="GO:0017116">
    <property type="term" value="F:single-stranded DNA helicase activity"/>
    <property type="evidence" value="ECO:0007669"/>
    <property type="project" value="InterPro"/>
</dbReference>
<evidence type="ECO:0000256" key="17">
    <source>
        <dbReference type="ARBA" id="ARBA00022806"/>
    </source>
</evidence>
<dbReference type="InterPro" id="IPR018204">
    <property type="entry name" value="Trp_synthase_alpha_AS"/>
</dbReference>
<keyword evidence="13" id="KW-0547">Nucleotide-binding</keyword>
<evidence type="ECO:0000256" key="18">
    <source>
        <dbReference type="ARBA" id="ARBA00022822"/>
    </source>
</evidence>
<dbReference type="Pfam" id="PF00291">
    <property type="entry name" value="PALP"/>
    <property type="match status" value="1"/>
</dbReference>
<evidence type="ECO:0000256" key="6">
    <source>
        <dbReference type="ARBA" id="ARBA00006095"/>
    </source>
</evidence>
<keyword evidence="19" id="KW-0067">ATP-binding</keyword>
<dbReference type="GO" id="GO:0046872">
    <property type="term" value="F:metal ion binding"/>
    <property type="evidence" value="ECO:0007669"/>
    <property type="project" value="UniProtKB-KW"/>
</dbReference>
<dbReference type="FunFam" id="3.40.50.300:FF:001170">
    <property type="entry name" value="DNA replication helicase Dna2"/>
    <property type="match status" value="1"/>
</dbReference>
<dbReference type="Gene3D" id="3.40.50.1100">
    <property type="match status" value="2"/>
</dbReference>
<dbReference type="GO" id="GO:0005524">
    <property type="term" value="F:ATP binding"/>
    <property type="evidence" value="ECO:0007669"/>
    <property type="project" value="UniProtKB-KW"/>
</dbReference>
<dbReference type="InterPro" id="IPR041677">
    <property type="entry name" value="DNA2/NAM7_AAA_11"/>
</dbReference>
<dbReference type="InterPro" id="IPR011604">
    <property type="entry name" value="PDDEXK-like_dom_sf"/>
</dbReference>
<keyword evidence="12" id="KW-0479">Metal-binding</keyword>
<evidence type="ECO:0000256" key="4">
    <source>
        <dbReference type="ARBA" id="ARBA00004733"/>
    </source>
</evidence>
<comment type="cofactor">
    <cofactor evidence="2">
        <name>[4Fe-4S] cluster</name>
        <dbReference type="ChEBI" id="CHEBI:49883"/>
    </cofactor>
</comment>
<keyword evidence="23" id="KW-0238">DNA-binding</keyword>
<evidence type="ECO:0000256" key="24">
    <source>
        <dbReference type="ARBA" id="ARBA00023141"/>
    </source>
</evidence>
<evidence type="ECO:0000256" key="16">
    <source>
        <dbReference type="ARBA" id="ARBA00022801"/>
    </source>
</evidence>
<evidence type="ECO:0000256" key="30">
    <source>
        <dbReference type="ARBA" id="ARBA00049047"/>
    </source>
</evidence>
<dbReference type="NCBIfam" id="TIGR00263">
    <property type="entry name" value="trpB"/>
    <property type="match status" value="1"/>
</dbReference>
<comment type="catalytic activity">
    <reaction evidence="29">
        <text>ATP + H2O = ADP + phosphate + H(+)</text>
        <dbReference type="Rhea" id="RHEA:13065"/>
        <dbReference type="ChEBI" id="CHEBI:15377"/>
        <dbReference type="ChEBI" id="CHEBI:15378"/>
        <dbReference type="ChEBI" id="CHEBI:30616"/>
        <dbReference type="ChEBI" id="CHEBI:43474"/>
        <dbReference type="ChEBI" id="CHEBI:456216"/>
        <dbReference type="EC" id="3.6.4.12"/>
    </reaction>
</comment>
<evidence type="ECO:0000256" key="14">
    <source>
        <dbReference type="ARBA" id="ARBA00022759"/>
    </source>
</evidence>
<evidence type="ECO:0000256" key="25">
    <source>
        <dbReference type="ARBA" id="ARBA00023204"/>
    </source>
</evidence>
<evidence type="ECO:0000256" key="23">
    <source>
        <dbReference type="ARBA" id="ARBA00023125"/>
    </source>
</evidence>
<evidence type="ECO:0000256" key="8">
    <source>
        <dbReference type="ARBA" id="ARBA00022485"/>
    </source>
</evidence>
<dbReference type="GO" id="GO:0051539">
    <property type="term" value="F:4 iron, 4 sulfur cluster binding"/>
    <property type="evidence" value="ECO:0007669"/>
    <property type="project" value="UniProtKB-KW"/>
</dbReference>
<feature type="domain" description="DNA2/NAM7 helicase helicase" evidence="35">
    <location>
        <begin position="1537"/>
        <end position="1606"/>
    </location>
</feature>
<dbReference type="PANTHER" id="PTHR48077:SF3">
    <property type="entry name" value="TRYPTOPHAN SYNTHASE"/>
    <property type="match status" value="1"/>
</dbReference>
<keyword evidence="28" id="KW-0511">Multifunctional enzyme</keyword>
<dbReference type="SUPFAM" id="SSF52540">
    <property type="entry name" value="P-loop containing nucleoside triphosphate hydrolases"/>
    <property type="match status" value="1"/>
</dbReference>
<reference evidence="37" key="1">
    <citation type="submission" date="2016-06" db="EMBL/GenBank/DDBJ databases">
        <title>Draft Genome sequence of the fungus Inonotus baumii.</title>
        <authorList>
            <person name="Zhu H."/>
            <person name="Lin W."/>
        </authorList>
    </citation>
    <scope>NUCLEOTIDE SEQUENCE</scope>
    <source>
        <strain evidence="37">821</strain>
    </source>
</reference>
<keyword evidence="20 31" id="KW-0663">Pyridoxal phosphate</keyword>
<keyword evidence="16" id="KW-0378">Hydrolase</keyword>
<evidence type="ECO:0000256" key="12">
    <source>
        <dbReference type="ARBA" id="ARBA00022723"/>
    </source>
</evidence>
<comment type="subcellular location">
    <subcellularLocation>
        <location evidence="3">Nucleus</location>
    </subcellularLocation>
</comment>
<keyword evidence="21" id="KW-0408">Iron</keyword>
<evidence type="ECO:0000256" key="29">
    <source>
        <dbReference type="ARBA" id="ARBA00047995"/>
    </source>
</evidence>